<accession>A0A5A8CIT3</accession>
<dbReference type="InterPro" id="IPR011989">
    <property type="entry name" value="ARM-like"/>
</dbReference>
<comment type="subcellular location">
    <subcellularLocation>
        <location evidence="1">Nucleus</location>
    </subcellularLocation>
</comment>
<feature type="compositionally biased region" description="Low complexity" evidence="4">
    <location>
        <begin position="495"/>
        <end position="528"/>
    </location>
</feature>
<dbReference type="GO" id="GO:0005829">
    <property type="term" value="C:cytosol"/>
    <property type="evidence" value="ECO:0007669"/>
    <property type="project" value="TreeGrafter"/>
</dbReference>
<dbReference type="GO" id="GO:0031267">
    <property type="term" value="F:small GTPase binding"/>
    <property type="evidence" value="ECO:0007669"/>
    <property type="project" value="InterPro"/>
</dbReference>
<sequence length="1217" mass="123615">MAAGGTVVTPQIAFEVVSAFVDVSDPAHLKEAEAAVHRMAACPGAALSLATVFSEAGASEDVRRAAGLFLRQQIVRRRWLSASESGPVPAPAVDPAEAASVREIAPRTLGDASRRIRTVSAQLVAALGRADWPTRWPGLFDSLCAAAKGEGCPAGSPEQRRLMDGAMRCLAYFVEDIPASSAVAAASVLLPHCIGIASAASSAPLALKRRAVRIALGLLRTLSAAAHGHQQAEVVALVGPAISPLLSLIAGHLSSDPAADPRAASLQVSVLALAEELCVDFSSLIAPHASGTVKALFGFATRLLPWYVAHEVDADVSAPSRPSAGDAEFDSDDEADAVGEALAAKTLDVMMQVCTSSDSALRLQSKPWLKEVAGLAIGFAQLRTEDQEAWSADAEALLSEGDELNQASDKARGAAVLLVRTLVSERGHMGIRAVTDAAAERAMPAAQVGAAAGAGAAAWKMQEAGMLLLGGVGPRLVKWWSEHGPGGSKGPPGSPAAGTPAAAAAAAAAAVGSPGPAGSPGSVRSASGPPRPLQLRPDSVAAHCFALLTGDISACGVAGASSRDTRSAPAAGMDAADAAEAAQYLRARALWTAGRVSKGLTDAQAEPFVGAAITALSADGAGVPLRIAACKALVRFAKRMPPSAHSLRARVPEALGALASLLARTPASVVPVVLRAVVECLSADPKAAAASARDLSTVVVAMWIRAGNHFELGEDLKDTIVRIAKIPDPAVSGMLADRFAPTFAQALVAATTETSGSAAAAAEMLAAILEAGPRPPVAKAAAALPAILAGCSCPDRSVRQPAAEALASFVYAAGGEQLVDPAWRDPSSGRSALDTVLAATAALLEPPPPDSPPGEELAGMFAGVVVMAVAQRCAAQVGPSGAARLVAMVGRRAITVRMPSVAGRLCTAFASFLAQHPGPTAAACATESVPAPEWMAKAGLVPAAGTSVPLLNGVLQRMCLMWPHWDAPMARTVMTVGVLKLLSAEGGVAATATSAAPLPGHGPEMAPVPQRLIQLVALDLADRHRARHVRSGEEWEADDDVAWGVEAGDDEAAAAAAQSARSGLGSVRVRYEDVGEDVDAMAMASAGAGLADVMDADELMYLTDMIGSDALGGAMMMGGGMMGAGSDDEDDEDDDPEDGGLFGGGGDIDKGDADDRQELWAREHPLRDTDRSKLISQFFQAAAGNTSTPVGACCCAAMAAFSEATRKGVIDALASSG</sequence>
<dbReference type="PANTHER" id="PTHR10997:SF9">
    <property type="entry name" value="IMPORTIN-9"/>
    <property type="match status" value="1"/>
</dbReference>
<keyword evidence="3" id="KW-0539">Nucleus</keyword>
<name>A0A5A8CIT3_CAFRO</name>
<evidence type="ECO:0000256" key="3">
    <source>
        <dbReference type="ARBA" id="ARBA00023242"/>
    </source>
</evidence>
<comment type="caution">
    <text evidence="6">The sequence shown here is derived from an EMBL/GenBank/DDBJ whole genome shotgun (WGS) entry which is preliminary data.</text>
</comment>
<dbReference type="EMBL" id="VLTN01000018">
    <property type="protein sequence ID" value="KAA0152973.1"/>
    <property type="molecule type" value="Genomic_DNA"/>
</dbReference>
<dbReference type="AlphaFoldDB" id="A0A5A8CIT3"/>
<evidence type="ECO:0000313" key="7">
    <source>
        <dbReference type="Proteomes" id="UP000323011"/>
    </source>
</evidence>
<feature type="region of interest" description="Disordered" evidence="4">
    <location>
        <begin position="1121"/>
        <end position="1153"/>
    </location>
</feature>
<dbReference type="Gene3D" id="1.25.10.10">
    <property type="entry name" value="Leucine-rich Repeat Variant"/>
    <property type="match status" value="2"/>
</dbReference>
<feature type="domain" description="Importin N-terminal" evidence="5">
    <location>
        <begin position="32"/>
        <end position="111"/>
    </location>
</feature>
<dbReference type="PROSITE" id="PS50166">
    <property type="entry name" value="IMPORTIN_B_NT"/>
    <property type="match status" value="1"/>
</dbReference>
<feature type="compositionally biased region" description="Acidic residues" evidence="4">
    <location>
        <begin position="1126"/>
        <end position="1138"/>
    </location>
</feature>
<keyword evidence="7" id="KW-1185">Reference proteome</keyword>
<dbReference type="PANTHER" id="PTHR10997">
    <property type="entry name" value="IMPORTIN-7, 8, 11"/>
    <property type="match status" value="1"/>
</dbReference>
<dbReference type="Proteomes" id="UP000323011">
    <property type="component" value="Unassembled WGS sequence"/>
</dbReference>
<keyword evidence="2" id="KW-0813">Transport</keyword>
<evidence type="ECO:0000256" key="4">
    <source>
        <dbReference type="SAM" id="MobiDB-lite"/>
    </source>
</evidence>
<dbReference type="InterPro" id="IPR016024">
    <property type="entry name" value="ARM-type_fold"/>
</dbReference>
<dbReference type="GO" id="GO:0006606">
    <property type="term" value="P:protein import into nucleus"/>
    <property type="evidence" value="ECO:0007669"/>
    <property type="project" value="TreeGrafter"/>
</dbReference>
<gene>
    <name evidence="6" type="ORF">FNF29_03496</name>
</gene>
<feature type="region of interest" description="Disordered" evidence="4">
    <location>
        <begin position="480"/>
        <end position="534"/>
    </location>
</feature>
<organism evidence="6 7">
    <name type="scientific">Cafeteria roenbergensis</name>
    <name type="common">Marine flagellate</name>
    <dbReference type="NCBI Taxonomy" id="33653"/>
    <lineage>
        <taxon>Eukaryota</taxon>
        <taxon>Sar</taxon>
        <taxon>Stramenopiles</taxon>
        <taxon>Bigyra</taxon>
        <taxon>Opalozoa</taxon>
        <taxon>Bicosoecida</taxon>
        <taxon>Cafeteriaceae</taxon>
        <taxon>Cafeteria</taxon>
    </lineage>
</organism>
<evidence type="ECO:0000313" key="6">
    <source>
        <dbReference type="EMBL" id="KAA0152973.1"/>
    </source>
</evidence>
<dbReference type="InterPro" id="IPR001494">
    <property type="entry name" value="Importin-beta_N"/>
</dbReference>
<evidence type="ECO:0000256" key="1">
    <source>
        <dbReference type="ARBA" id="ARBA00004123"/>
    </source>
</evidence>
<evidence type="ECO:0000259" key="5">
    <source>
        <dbReference type="PROSITE" id="PS50166"/>
    </source>
</evidence>
<dbReference type="SUPFAM" id="SSF48371">
    <property type="entry name" value="ARM repeat"/>
    <property type="match status" value="1"/>
</dbReference>
<proteinExistence type="predicted"/>
<dbReference type="GO" id="GO:0005635">
    <property type="term" value="C:nuclear envelope"/>
    <property type="evidence" value="ECO:0007669"/>
    <property type="project" value="TreeGrafter"/>
</dbReference>
<reference evidence="6 7" key="1">
    <citation type="submission" date="2019-07" db="EMBL/GenBank/DDBJ databases">
        <title>Genomes of Cafeteria roenbergensis.</title>
        <authorList>
            <person name="Fischer M.G."/>
            <person name="Hackl T."/>
            <person name="Roman M."/>
        </authorList>
    </citation>
    <scope>NUCLEOTIDE SEQUENCE [LARGE SCALE GENOMIC DNA]</scope>
    <source>
        <strain evidence="6 7">BVI</strain>
    </source>
</reference>
<evidence type="ECO:0000256" key="2">
    <source>
        <dbReference type="ARBA" id="ARBA00022448"/>
    </source>
</evidence>
<protein>
    <recommendedName>
        <fullName evidence="5">Importin N-terminal domain-containing protein</fullName>
    </recommendedName>
</protein>